<name>A0A0F9A4I4_9ZZZZ</name>
<comment type="caution">
    <text evidence="1">The sequence shown here is derived from an EMBL/GenBank/DDBJ whole genome shotgun (WGS) entry which is preliminary data.</text>
</comment>
<organism evidence="1">
    <name type="scientific">marine sediment metagenome</name>
    <dbReference type="NCBI Taxonomy" id="412755"/>
    <lineage>
        <taxon>unclassified sequences</taxon>
        <taxon>metagenomes</taxon>
        <taxon>ecological metagenomes</taxon>
    </lineage>
</organism>
<accession>A0A0F9A4I4</accession>
<dbReference type="EMBL" id="LAZR01044508">
    <property type="protein sequence ID" value="KKL04474.1"/>
    <property type="molecule type" value="Genomic_DNA"/>
</dbReference>
<reference evidence="1" key="1">
    <citation type="journal article" date="2015" name="Nature">
        <title>Complex archaea that bridge the gap between prokaryotes and eukaryotes.</title>
        <authorList>
            <person name="Spang A."/>
            <person name="Saw J.H."/>
            <person name="Jorgensen S.L."/>
            <person name="Zaremba-Niedzwiedzka K."/>
            <person name="Martijn J."/>
            <person name="Lind A.E."/>
            <person name="van Eijk R."/>
            <person name="Schleper C."/>
            <person name="Guy L."/>
            <person name="Ettema T.J."/>
        </authorList>
    </citation>
    <scope>NUCLEOTIDE SEQUENCE</scope>
</reference>
<proteinExistence type="predicted"/>
<evidence type="ECO:0000313" key="1">
    <source>
        <dbReference type="EMBL" id="KKL04474.1"/>
    </source>
</evidence>
<gene>
    <name evidence="1" type="ORF">LCGC14_2615700</name>
</gene>
<sequence>MSDDTRPFPIQGNSFSGRPTYEKCCTVPWWLAEIAYEYYSSLYGKQQSLERLAERGGFGRLELVRFIRKDVRGKMEDKNE</sequence>
<protein>
    <submittedName>
        <fullName evidence="1">Uncharacterized protein</fullName>
    </submittedName>
</protein>
<dbReference type="AlphaFoldDB" id="A0A0F9A4I4"/>